<feature type="region of interest" description="Disordered" evidence="11">
    <location>
        <begin position="94"/>
        <end position="143"/>
    </location>
</feature>
<dbReference type="GO" id="GO:0006281">
    <property type="term" value="P:DNA repair"/>
    <property type="evidence" value="ECO:0007669"/>
    <property type="project" value="UniProtKB-UniRule"/>
</dbReference>
<dbReference type="PANTHER" id="PTHR13476">
    <property type="entry name" value="CHROMATIN MODIFICATION-RELATED PROTEIN MEAF6"/>
    <property type="match status" value="1"/>
</dbReference>
<comment type="subcellular location">
    <subcellularLocation>
        <location evidence="1 9">Nucleus</location>
    </subcellularLocation>
</comment>
<sequence>MPTSTAVPDTTTYEKLKKQLKETLNKKKALDKALATVEDQIYRYETLYFDNTPNGNIVKGFEHYLKGTTSRRKSNTFDGDRIFSGSSVAFVRQMQKASSGADSEDNLSTKKANKKRKDESSDDSDADEIPAPKRVRIHIKNED</sequence>
<feature type="compositionally biased region" description="Basic residues" evidence="11">
    <location>
        <begin position="133"/>
        <end position="143"/>
    </location>
</feature>
<dbReference type="GO" id="GO:0006325">
    <property type="term" value="P:chromatin organization"/>
    <property type="evidence" value="ECO:0007669"/>
    <property type="project" value="UniProtKB-KW"/>
</dbReference>
<evidence type="ECO:0000256" key="3">
    <source>
        <dbReference type="ARBA" id="ARBA00018504"/>
    </source>
</evidence>
<evidence type="ECO:0000313" key="13">
    <source>
        <dbReference type="Proteomes" id="UP000095023"/>
    </source>
</evidence>
<evidence type="ECO:0000256" key="2">
    <source>
        <dbReference type="ARBA" id="ARBA00010916"/>
    </source>
</evidence>
<feature type="coiled-coil region" evidence="10">
    <location>
        <begin position="13"/>
        <end position="40"/>
    </location>
</feature>
<keyword evidence="4 9" id="KW-0156">Chromatin regulator</keyword>
<keyword evidence="5 9" id="KW-0805">Transcription regulation</keyword>
<evidence type="ECO:0000256" key="4">
    <source>
        <dbReference type="ARBA" id="ARBA00022853"/>
    </source>
</evidence>
<evidence type="ECO:0000313" key="12">
    <source>
        <dbReference type="EMBL" id="ODV91213.1"/>
    </source>
</evidence>
<dbReference type="EMBL" id="KV453842">
    <property type="protein sequence ID" value="ODV91213.1"/>
    <property type="molecule type" value="Genomic_DNA"/>
</dbReference>
<evidence type="ECO:0000256" key="1">
    <source>
        <dbReference type="ARBA" id="ARBA00004123"/>
    </source>
</evidence>
<comment type="subunit">
    <text evidence="9">Component of the NuA4 histone acetyltransferase complex.</text>
</comment>
<evidence type="ECO:0000256" key="6">
    <source>
        <dbReference type="ARBA" id="ARBA00023054"/>
    </source>
</evidence>
<organism evidence="12 13">
    <name type="scientific">Tortispora caseinolytica NRRL Y-17796</name>
    <dbReference type="NCBI Taxonomy" id="767744"/>
    <lineage>
        <taxon>Eukaryota</taxon>
        <taxon>Fungi</taxon>
        <taxon>Dikarya</taxon>
        <taxon>Ascomycota</taxon>
        <taxon>Saccharomycotina</taxon>
        <taxon>Trigonopsidomycetes</taxon>
        <taxon>Trigonopsidales</taxon>
        <taxon>Trigonopsidaceae</taxon>
        <taxon>Tortispora</taxon>
    </lineage>
</organism>
<gene>
    <name evidence="12" type="ORF">CANCADRAFT_69234</name>
</gene>
<comment type="function">
    <text evidence="9">Component of the NuA4 histone acetyltransferase complex which is involved in transcriptional activation of selected genes principally by acetylation of nucleosomal histone H4 and H2A. The NuA4 complex is also involved in DNA repair.</text>
</comment>
<comment type="similarity">
    <text evidence="2 9">Belongs to the EAF6 family.</text>
</comment>
<keyword evidence="13" id="KW-1185">Reference proteome</keyword>
<keyword evidence="7 9" id="KW-0804">Transcription</keyword>
<keyword evidence="6 10" id="KW-0175">Coiled coil</keyword>
<dbReference type="OrthoDB" id="440324at2759"/>
<evidence type="ECO:0000256" key="7">
    <source>
        <dbReference type="ARBA" id="ARBA00023163"/>
    </source>
</evidence>
<protein>
    <recommendedName>
        <fullName evidence="3 9">Chromatin modification-related protein EAF6</fullName>
    </recommendedName>
</protein>
<reference evidence="13" key="1">
    <citation type="submission" date="2016-02" db="EMBL/GenBank/DDBJ databases">
        <title>Comparative genomics of biotechnologically important yeasts.</title>
        <authorList>
            <consortium name="DOE Joint Genome Institute"/>
            <person name="Riley R."/>
            <person name="Haridas S."/>
            <person name="Wolfe K.H."/>
            <person name="Lopes M.R."/>
            <person name="Hittinger C.T."/>
            <person name="Goker M."/>
            <person name="Salamov A."/>
            <person name="Wisecaver J."/>
            <person name="Long T.M."/>
            <person name="Aerts A.L."/>
            <person name="Barry K."/>
            <person name="Choi C."/>
            <person name="Clum A."/>
            <person name="Coughlan A.Y."/>
            <person name="Deshpande S."/>
            <person name="Douglass A.P."/>
            <person name="Hanson S.J."/>
            <person name="Klenk H.-P."/>
            <person name="Labutti K."/>
            <person name="Lapidus A."/>
            <person name="Lindquist E."/>
            <person name="Lipzen A."/>
            <person name="Meier-Kolthoff J.P."/>
            <person name="Ohm R.A."/>
            <person name="Otillar R.P."/>
            <person name="Pangilinan J."/>
            <person name="Peng Y."/>
            <person name="Rokas A."/>
            <person name="Rosa C.A."/>
            <person name="Scheuner C."/>
            <person name="Sibirny A.A."/>
            <person name="Slot J.C."/>
            <person name="Stielow J.B."/>
            <person name="Sun H."/>
            <person name="Kurtzman C.P."/>
            <person name="Blackwell M."/>
            <person name="Jeffries T.W."/>
            <person name="Grigoriev I.V."/>
        </authorList>
    </citation>
    <scope>NUCLEOTIDE SEQUENCE [LARGE SCALE GENOMIC DNA]</scope>
    <source>
        <strain evidence="13">NRRL Y-17796</strain>
    </source>
</reference>
<proteinExistence type="inferred from homology"/>
<keyword evidence="9" id="KW-0227">DNA damage</keyword>
<dbReference type="InterPro" id="IPR015418">
    <property type="entry name" value="Eaf6"/>
</dbReference>
<dbReference type="GO" id="GO:0005634">
    <property type="term" value="C:nucleus"/>
    <property type="evidence" value="ECO:0007669"/>
    <property type="project" value="UniProtKB-SubCell"/>
</dbReference>
<dbReference type="GO" id="GO:0035267">
    <property type="term" value="C:NuA4 histone acetyltransferase complex"/>
    <property type="evidence" value="ECO:0007669"/>
    <property type="project" value="UniProtKB-UniRule"/>
</dbReference>
<evidence type="ECO:0000256" key="8">
    <source>
        <dbReference type="ARBA" id="ARBA00023242"/>
    </source>
</evidence>
<dbReference type="Pfam" id="PF09340">
    <property type="entry name" value="NuA4"/>
    <property type="match status" value="1"/>
</dbReference>
<evidence type="ECO:0000256" key="11">
    <source>
        <dbReference type="SAM" id="MobiDB-lite"/>
    </source>
</evidence>
<keyword evidence="9" id="KW-0234">DNA repair</keyword>
<name>A0A1E4THJ6_9ASCO</name>
<keyword evidence="8 9" id="KW-0539">Nucleus</keyword>
<evidence type="ECO:0000256" key="5">
    <source>
        <dbReference type="ARBA" id="ARBA00023015"/>
    </source>
</evidence>
<dbReference type="AlphaFoldDB" id="A0A1E4THJ6"/>
<accession>A0A1E4THJ6</accession>
<dbReference type="Proteomes" id="UP000095023">
    <property type="component" value="Unassembled WGS sequence"/>
</dbReference>
<evidence type="ECO:0000256" key="9">
    <source>
        <dbReference type="RuleBase" id="RU368022"/>
    </source>
</evidence>
<evidence type="ECO:0000256" key="10">
    <source>
        <dbReference type="SAM" id="Coils"/>
    </source>
</evidence>